<dbReference type="GeneID" id="25252467"/>
<dbReference type="Proteomes" id="UP000030747">
    <property type="component" value="Unassembled WGS sequence"/>
</dbReference>
<dbReference type="EMBL" id="HG673813">
    <property type="protein sequence ID" value="CDJ38156.1"/>
    <property type="molecule type" value="Genomic_DNA"/>
</dbReference>
<organism evidence="2 3">
    <name type="scientific">Eimeria tenella</name>
    <name type="common">Coccidian parasite</name>
    <dbReference type="NCBI Taxonomy" id="5802"/>
    <lineage>
        <taxon>Eukaryota</taxon>
        <taxon>Sar</taxon>
        <taxon>Alveolata</taxon>
        <taxon>Apicomplexa</taxon>
        <taxon>Conoidasida</taxon>
        <taxon>Coccidia</taxon>
        <taxon>Eucoccidiorida</taxon>
        <taxon>Eimeriorina</taxon>
        <taxon>Eimeriidae</taxon>
        <taxon>Eimeria</taxon>
    </lineage>
</organism>
<accession>U6KMV3</accession>
<feature type="region of interest" description="Disordered" evidence="1">
    <location>
        <begin position="45"/>
        <end position="67"/>
    </location>
</feature>
<evidence type="ECO:0000313" key="3">
    <source>
        <dbReference type="Proteomes" id="UP000030747"/>
    </source>
</evidence>
<dbReference type="AlphaFoldDB" id="U6KMV3"/>
<reference evidence="2" key="1">
    <citation type="submission" date="2013-10" db="EMBL/GenBank/DDBJ databases">
        <title>Genomic analysis of the causative agents of coccidiosis in chickens.</title>
        <authorList>
            <person name="Reid A.J."/>
            <person name="Blake D."/>
            <person name="Billington K."/>
            <person name="Browne H."/>
            <person name="Dunn M."/>
            <person name="Hung S."/>
            <person name="Kawahara F."/>
            <person name="Miranda-Saavedra D."/>
            <person name="Mourier T."/>
            <person name="Nagra H."/>
            <person name="Otto T.D."/>
            <person name="Rawlings N."/>
            <person name="Sanchez A."/>
            <person name="Sanders M."/>
            <person name="Subramaniam C."/>
            <person name="Tay Y."/>
            <person name="Dear P."/>
            <person name="Doerig C."/>
            <person name="Gruber A."/>
            <person name="Parkinson J."/>
            <person name="Shirley M."/>
            <person name="Wan K.L."/>
            <person name="Berriman M."/>
            <person name="Tomley F."/>
            <person name="Pain A."/>
        </authorList>
    </citation>
    <scope>NUCLEOTIDE SEQUENCE [LARGE SCALE GENOMIC DNA]</scope>
    <source>
        <strain evidence="2">Houghton</strain>
    </source>
</reference>
<protein>
    <submittedName>
        <fullName evidence="2">Uncharacterized protein</fullName>
    </submittedName>
</protein>
<gene>
    <name evidence="2" type="ORF">ETH_00016565</name>
</gene>
<evidence type="ECO:0000256" key="1">
    <source>
        <dbReference type="SAM" id="MobiDB-lite"/>
    </source>
</evidence>
<proteinExistence type="predicted"/>
<dbReference type="RefSeq" id="XP_013228994.1">
    <property type="nucleotide sequence ID" value="XM_013373540.1"/>
</dbReference>
<reference evidence="2" key="2">
    <citation type="submission" date="2013-10" db="EMBL/GenBank/DDBJ databases">
        <authorList>
            <person name="Aslett M."/>
        </authorList>
    </citation>
    <scope>NUCLEOTIDE SEQUENCE [LARGE SCALE GENOMIC DNA]</scope>
    <source>
        <strain evidence="2">Houghton</strain>
    </source>
</reference>
<dbReference type="VEuPathDB" id="ToxoDB:ETH2_1507000"/>
<dbReference type="VEuPathDB" id="ToxoDB:ETH_00016565"/>
<sequence length="67" mass="7756">MTQLAKADVVNLSEALNRVGLLDQRFDFYLARQWQTLLAAEDRYDDEDGLQQQQQKGSNQPPLKRYG</sequence>
<keyword evidence="3" id="KW-1185">Reference proteome</keyword>
<name>U6KMV3_EIMTE</name>
<evidence type="ECO:0000313" key="2">
    <source>
        <dbReference type="EMBL" id="CDJ38156.1"/>
    </source>
</evidence>